<organism evidence="1 2">
    <name type="scientific">Alkalibacillus flavidus</name>
    <dbReference type="NCBI Taxonomy" id="546021"/>
    <lineage>
        <taxon>Bacteria</taxon>
        <taxon>Bacillati</taxon>
        <taxon>Bacillota</taxon>
        <taxon>Bacilli</taxon>
        <taxon>Bacillales</taxon>
        <taxon>Bacillaceae</taxon>
        <taxon>Alkalibacillus</taxon>
    </lineage>
</organism>
<accession>A0ABV2KQT8</accession>
<evidence type="ECO:0000313" key="2">
    <source>
        <dbReference type="Proteomes" id="UP001549167"/>
    </source>
</evidence>
<keyword evidence="2" id="KW-1185">Reference proteome</keyword>
<name>A0ABV2KQT8_9BACI</name>
<protein>
    <submittedName>
        <fullName evidence="1">Uncharacterized protein</fullName>
    </submittedName>
</protein>
<proteinExistence type="predicted"/>
<reference evidence="1 2" key="1">
    <citation type="submission" date="2024-06" db="EMBL/GenBank/DDBJ databases">
        <title>Genomic Encyclopedia of Type Strains, Phase IV (KMG-IV): sequencing the most valuable type-strain genomes for metagenomic binning, comparative biology and taxonomic classification.</title>
        <authorList>
            <person name="Goeker M."/>
        </authorList>
    </citation>
    <scope>NUCLEOTIDE SEQUENCE [LARGE SCALE GENOMIC DNA]</scope>
    <source>
        <strain evidence="1 2">DSM 23520</strain>
    </source>
</reference>
<dbReference type="EMBL" id="JBEPMX010000001">
    <property type="protein sequence ID" value="MET3681949.1"/>
    <property type="molecule type" value="Genomic_DNA"/>
</dbReference>
<gene>
    <name evidence="1" type="ORF">ABID56_000028</name>
</gene>
<evidence type="ECO:0000313" key="1">
    <source>
        <dbReference type="EMBL" id="MET3681949.1"/>
    </source>
</evidence>
<dbReference type="Proteomes" id="UP001549167">
    <property type="component" value="Unassembled WGS sequence"/>
</dbReference>
<comment type="caution">
    <text evidence="1">The sequence shown here is derived from an EMBL/GenBank/DDBJ whole genome shotgun (WGS) entry which is preliminary data.</text>
</comment>
<dbReference type="RefSeq" id="WP_354218281.1">
    <property type="nucleotide sequence ID" value="NZ_JBEPMX010000001.1"/>
</dbReference>
<sequence>MSTKAKVLFVVVIVVVGLAFSMAYLTYVGVSSSGEASETLKQDATTYINESFPYDGDVVDTLNDPTGVYEAFSRAAVVELDNYDFQMLVFKHEDGELTNSFVAEKWEHELESLLRPEINNRFGEDLIQELWIAYPKNIGSEKQIDIQNTPSVNGQDVKPHIRLTVNRGEEDQDDAHLQALIDLMKEELDVPGGRITLSYNDQSVIFKDSNKSENF</sequence>